<dbReference type="GO" id="GO:0003676">
    <property type="term" value="F:nucleic acid binding"/>
    <property type="evidence" value="ECO:0007669"/>
    <property type="project" value="InterPro"/>
</dbReference>
<name>A0A4Y2ECY5_ARAVE</name>
<accession>A0A4Y2ECY5</accession>
<dbReference type="EMBL" id="BGPR01000549">
    <property type="protein sequence ID" value="GBM25918.1"/>
    <property type="molecule type" value="Genomic_DNA"/>
</dbReference>
<dbReference type="AlphaFoldDB" id="A0A4Y2ECY5"/>
<gene>
    <name evidence="1" type="ORF">AVEN_94362_1</name>
</gene>
<dbReference type="Gene3D" id="3.30.420.10">
    <property type="entry name" value="Ribonuclease H-like superfamily/Ribonuclease H"/>
    <property type="match status" value="1"/>
</dbReference>
<evidence type="ECO:0000313" key="1">
    <source>
        <dbReference type="EMBL" id="GBM25918.1"/>
    </source>
</evidence>
<dbReference type="InterPro" id="IPR036397">
    <property type="entry name" value="RNaseH_sf"/>
</dbReference>
<protein>
    <submittedName>
        <fullName evidence="1">Uncharacterized protein</fullName>
    </submittedName>
</protein>
<dbReference type="Proteomes" id="UP000499080">
    <property type="component" value="Unassembled WGS sequence"/>
</dbReference>
<evidence type="ECO:0000313" key="2">
    <source>
        <dbReference type="Proteomes" id="UP000499080"/>
    </source>
</evidence>
<sequence>MFWLPSFFDIRGFVHIDWLLFYLNGYGENARSENKSWFLDQDVSVHNSACLKTFLARFRIVDVKYQPYSHYLALCDFILFPLVKSTVKGIRFEDCRSSENKSDGGDERSFRK</sequence>
<proteinExistence type="predicted"/>
<keyword evidence="2" id="KW-1185">Reference proteome</keyword>
<reference evidence="1 2" key="1">
    <citation type="journal article" date="2019" name="Sci. Rep.">
        <title>Orb-weaving spider Araneus ventricosus genome elucidates the spidroin gene catalogue.</title>
        <authorList>
            <person name="Kono N."/>
            <person name="Nakamura H."/>
            <person name="Ohtoshi R."/>
            <person name="Moran D.A.P."/>
            <person name="Shinohara A."/>
            <person name="Yoshida Y."/>
            <person name="Fujiwara M."/>
            <person name="Mori M."/>
            <person name="Tomita M."/>
            <person name="Arakawa K."/>
        </authorList>
    </citation>
    <scope>NUCLEOTIDE SEQUENCE [LARGE SCALE GENOMIC DNA]</scope>
</reference>
<comment type="caution">
    <text evidence="1">The sequence shown here is derived from an EMBL/GenBank/DDBJ whole genome shotgun (WGS) entry which is preliminary data.</text>
</comment>
<organism evidence="1 2">
    <name type="scientific">Araneus ventricosus</name>
    <name type="common">Orbweaver spider</name>
    <name type="synonym">Epeira ventricosa</name>
    <dbReference type="NCBI Taxonomy" id="182803"/>
    <lineage>
        <taxon>Eukaryota</taxon>
        <taxon>Metazoa</taxon>
        <taxon>Ecdysozoa</taxon>
        <taxon>Arthropoda</taxon>
        <taxon>Chelicerata</taxon>
        <taxon>Arachnida</taxon>
        <taxon>Araneae</taxon>
        <taxon>Araneomorphae</taxon>
        <taxon>Entelegynae</taxon>
        <taxon>Araneoidea</taxon>
        <taxon>Araneidae</taxon>
        <taxon>Araneus</taxon>
    </lineage>
</organism>